<comment type="caution">
    <text evidence="2">The sequence shown here is derived from an EMBL/GenBank/DDBJ whole genome shotgun (WGS) entry which is preliminary data.</text>
</comment>
<dbReference type="RefSeq" id="WP_144248980.1">
    <property type="nucleotide sequence ID" value="NZ_VLPK01000002.1"/>
</dbReference>
<organism evidence="2 3">
    <name type="scientific">Mucilaginibacter corticis</name>
    <dbReference type="NCBI Taxonomy" id="2597670"/>
    <lineage>
        <taxon>Bacteria</taxon>
        <taxon>Pseudomonadati</taxon>
        <taxon>Bacteroidota</taxon>
        <taxon>Sphingobacteriia</taxon>
        <taxon>Sphingobacteriales</taxon>
        <taxon>Sphingobacteriaceae</taxon>
        <taxon>Mucilaginibacter</taxon>
    </lineage>
</organism>
<name>A0A556MMC2_9SPHI</name>
<keyword evidence="1" id="KW-0472">Membrane</keyword>
<proteinExistence type="predicted"/>
<evidence type="ECO:0000256" key="1">
    <source>
        <dbReference type="SAM" id="Phobius"/>
    </source>
</evidence>
<gene>
    <name evidence="2" type="ORF">FO440_14495</name>
</gene>
<dbReference type="EMBL" id="VLPK01000002">
    <property type="protein sequence ID" value="TSJ40942.1"/>
    <property type="molecule type" value="Genomic_DNA"/>
</dbReference>
<dbReference type="Proteomes" id="UP000318733">
    <property type="component" value="Unassembled WGS sequence"/>
</dbReference>
<keyword evidence="1" id="KW-1133">Transmembrane helix</keyword>
<sequence length="84" mass="9759">MFKKITSKRDPGASLVTELSRELAPQFDHLKTIFRRLAASYPRLLYWLMVILLVSSAILCFTIFRRPDPPADKIPALFQKKRKP</sequence>
<reference evidence="2 3" key="1">
    <citation type="submission" date="2019-07" db="EMBL/GenBank/DDBJ databases">
        <authorList>
            <person name="Huq M.A."/>
        </authorList>
    </citation>
    <scope>NUCLEOTIDE SEQUENCE [LARGE SCALE GENOMIC DNA]</scope>
    <source>
        <strain evidence="2 3">MAH-19</strain>
    </source>
</reference>
<keyword evidence="3" id="KW-1185">Reference proteome</keyword>
<evidence type="ECO:0000313" key="3">
    <source>
        <dbReference type="Proteomes" id="UP000318733"/>
    </source>
</evidence>
<accession>A0A556MMC2</accession>
<dbReference type="AlphaFoldDB" id="A0A556MMC2"/>
<feature type="transmembrane region" description="Helical" evidence="1">
    <location>
        <begin position="44"/>
        <end position="64"/>
    </location>
</feature>
<keyword evidence="1" id="KW-0812">Transmembrane</keyword>
<evidence type="ECO:0000313" key="2">
    <source>
        <dbReference type="EMBL" id="TSJ40942.1"/>
    </source>
</evidence>
<protein>
    <submittedName>
        <fullName evidence="2">Uncharacterized protein</fullName>
    </submittedName>
</protein>